<evidence type="ECO:0000313" key="7">
    <source>
        <dbReference type="Proteomes" id="UP000320455"/>
    </source>
</evidence>
<comment type="caution">
    <text evidence="6">The sequence shown here is derived from an EMBL/GenBank/DDBJ whole genome shotgun (WGS) entry which is preliminary data.</text>
</comment>
<organism evidence="6 7">
    <name type="scientific">Xanthomonas vasicola</name>
    <dbReference type="NCBI Taxonomy" id="56459"/>
    <lineage>
        <taxon>Bacteria</taxon>
        <taxon>Pseudomonadati</taxon>
        <taxon>Pseudomonadota</taxon>
        <taxon>Gammaproteobacteria</taxon>
        <taxon>Lysobacterales</taxon>
        <taxon>Lysobacteraceae</taxon>
        <taxon>Xanthomonas</taxon>
    </lineage>
</organism>
<dbReference type="SUPFAM" id="SSF54001">
    <property type="entry name" value="Cysteine proteinases"/>
    <property type="match status" value="1"/>
</dbReference>
<feature type="domain" description="NlpC/P60" evidence="5">
    <location>
        <begin position="19"/>
        <end position="106"/>
    </location>
</feature>
<dbReference type="Gene3D" id="3.90.1720.10">
    <property type="entry name" value="endopeptidase domain like (from Nostoc punctiforme)"/>
    <property type="match status" value="1"/>
</dbReference>
<dbReference type="Proteomes" id="UP000320455">
    <property type="component" value="Unassembled WGS sequence"/>
</dbReference>
<keyword evidence="2" id="KW-0645">Protease</keyword>
<evidence type="ECO:0000256" key="1">
    <source>
        <dbReference type="ARBA" id="ARBA00007074"/>
    </source>
</evidence>
<comment type="similarity">
    <text evidence="1">Belongs to the peptidase C40 family.</text>
</comment>
<keyword evidence="3" id="KW-0378">Hydrolase</keyword>
<proteinExistence type="inferred from homology"/>
<dbReference type="GO" id="GO:0006508">
    <property type="term" value="P:proteolysis"/>
    <property type="evidence" value="ECO:0007669"/>
    <property type="project" value="UniProtKB-KW"/>
</dbReference>
<keyword evidence="4" id="KW-0788">Thiol protease</keyword>
<keyword evidence="7" id="KW-1185">Reference proteome</keyword>
<evidence type="ECO:0000256" key="2">
    <source>
        <dbReference type="ARBA" id="ARBA00022670"/>
    </source>
</evidence>
<dbReference type="Pfam" id="PF00877">
    <property type="entry name" value="NLPC_P60"/>
    <property type="match status" value="1"/>
</dbReference>
<dbReference type="EMBL" id="VOCK01000003">
    <property type="protein sequence ID" value="TWQ56494.1"/>
    <property type="molecule type" value="Genomic_DNA"/>
</dbReference>
<protein>
    <submittedName>
        <fullName evidence="6">Peptidoglycan endopeptidase</fullName>
    </submittedName>
</protein>
<dbReference type="RefSeq" id="WP_039437100.1">
    <property type="nucleotide sequence ID" value="NZ_JAUPCI020000040.1"/>
</dbReference>
<sequence>MRLADVERFVGIPYDAQSCDCADLVVLVQRELFGREVLLPNGRPRGVRGQVALGELSKAYGIRTVTPRDGDLVVMYEGGRPAHVGVYFWLAHEGHCLHSNEKNGCSVIHKVRQLAEFGAPVEGIYAWA</sequence>
<evidence type="ECO:0000256" key="4">
    <source>
        <dbReference type="ARBA" id="ARBA00022807"/>
    </source>
</evidence>
<reference evidence="7" key="1">
    <citation type="journal article" date="2020" name="Phytopathology">
        <title>Genomic acquisitions in emerging populations of Xanthomonas vasicola pv. vasculorum infecting corn in the U.S. and Argentina.</title>
        <authorList>
            <person name="Perez-Quintero A.L."/>
        </authorList>
    </citation>
    <scope>NUCLEOTIDE SEQUENCE [LARGE SCALE GENOMIC DNA]</scope>
    <source>
        <strain evidence="7">Xvh-L</strain>
    </source>
</reference>
<dbReference type="InterPro" id="IPR000064">
    <property type="entry name" value="NLP_P60_dom"/>
</dbReference>
<accession>A0ABD7SF91</accession>
<dbReference type="AlphaFoldDB" id="A0ABD7SF91"/>
<dbReference type="InterPro" id="IPR038765">
    <property type="entry name" value="Papain-like_cys_pep_sf"/>
</dbReference>
<dbReference type="GO" id="GO:0008234">
    <property type="term" value="F:cysteine-type peptidase activity"/>
    <property type="evidence" value="ECO:0007669"/>
    <property type="project" value="UniProtKB-KW"/>
</dbReference>
<name>A0ABD7SF91_XANVA</name>
<evidence type="ECO:0000256" key="3">
    <source>
        <dbReference type="ARBA" id="ARBA00022801"/>
    </source>
</evidence>
<evidence type="ECO:0000313" key="6">
    <source>
        <dbReference type="EMBL" id="TWQ56494.1"/>
    </source>
</evidence>
<evidence type="ECO:0000259" key="5">
    <source>
        <dbReference type="Pfam" id="PF00877"/>
    </source>
</evidence>
<gene>
    <name evidence="6" type="ORF">FQK01_02945</name>
</gene>